<dbReference type="GO" id="GO:0005198">
    <property type="term" value="F:structural molecule activity"/>
    <property type="evidence" value="ECO:0007669"/>
    <property type="project" value="InterPro"/>
</dbReference>
<accession>A0A482A5K8</accession>
<comment type="subcellular location">
    <subcellularLocation>
        <location evidence="1">Virion</location>
    </subcellularLocation>
</comment>
<proteinExistence type="predicted"/>
<sequence>MPAQTLLAPADIIKRNVEELQARGIKIHNATEKADDHGGTDNGGVVGGSVESDQKSEEDRKAVDGKRNSTGGKGEVAGGEGFPDNGVRASVDGDKRWGVATDEIAEVLRKTYKGEVIVGGNKVIILDKGLLEELGMGRDSKARQTDVVRNIRSNRGKEKRVTELRNIASLDELERVLDIKKDRSEKEKDISQTGVRIVSSLLRDVKWATAIVLVATGDEGWKDVKKEALKRPNIMQYVIEGEEIDREFLRLIDYL</sequence>
<dbReference type="PRINTS" id="PR00902">
    <property type="entry name" value="VP6CAPSID"/>
</dbReference>
<dbReference type="Pfam" id="PF01516">
    <property type="entry name" value="Orbi_VP6"/>
    <property type="match status" value="2"/>
</dbReference>
<evidence type="ECO:0000256" key="1">
    <source>
        <dbReference type="ARBA" id="ARBA00004328"/>
    </source>
</evidence>
<name>A0A482A5K8_9REOV</name>
<dbReference type="InterPro" id="IPR001399">
    <property type="entry name" value="Orbi_VP6"/>
</dbReference>
<dbReference type="EMBL" id="MK359243">
    <property type="protein sequence ID" value="QBL15283.1"/>
    <property type="molecule type" value="Genomic_RNA"/>
</dbReference>
<evidence type="ECO:0000256" key="2">
    <source>
        <dbReference type="ARBA" id="ARBA00022844"/>
    </source>
</evidence>
<feature type="compositionally biased region" description="Gly residues" evidence="3">
    <location>
        <begin position="71"/>
        <end position="81"/>
    </location>
</feature>
<evidence type="ECO:0000256" key="3">
    <source>
        <dbReference type="SAM" id="MobiDB-lite"/>
    </source>
</evidence>
<evidence type="ECO:0000313" key="4">
    <source>
        <dbReference type="EMBL" id="QBL15283.1"/>
    </source>
</evidence>
<feature type="region of interest" description="Disordered" evidence="3">
    <location>
        <begin position="28"/>
        <end position="89"/>
    </location>
</feature>
<feature type="compositionally biased region" description="Basic and acidic residues" evidence="3">
    <location>
        <begin position="29"/>
        <end position="39"/>
    </location>
</feature>
<protein>
    <submittedName>
        <fullName evidence="4">VP6</fullName>
    </submittedName>
</protein>
<reference evidence="4" key="1">
    <citation type="journal article" date="2019" name="Viruses">
        <title>Discovery and Characterization of Bukakata orbivirus (Reoviridae:Orbivirus), a Novel Virus from a Ugandan Bat.</title>
        <authorList>
            <person name="Fagre A.C."/>
            <person name="Lee J.S."/>
            <person name="Kityo R.M."/>
            <person name="Bergren N.A."/>
            <person name="Mossel E.C."/>
            <person name="Nakayiki T."/>
            <person name="Nalikka B."/>
            <person name="Nyakarahuka L."/>
            <person name="Gilbert A.T."/>
            <person name="Peterhans J.K."/>
            <person name="Crabtree M.B."/>
            <person name="Towner J.S."/>
            <person name="Amman B.R."/>
            <person name="Sealy T.K."/>
            <person name="Schuh A.J."/>
            <person name="Nichol S.T."/>
            <person name="Lutwama J.J."/>
            <person name="Miller B.R."/>
            <person name="Kading R.C."/>
        </authorList>
    </citation>
    <scope>NUCLEOTIDE SEQUENCE</scope>
    <source>
        <strain evidence="4">IbAn 57245</strain>
    </source>
</reference>
<feature type="compositionally biased region" description="Basic and acidic residues" evidence="3">
    <location>
        <begin position="52"/>
        <end position="67"/>
    </location>
</feature>
<organism evidence="4">
    <name type="scientific">Ife virus</name>
    <dbReference type="NCBI Taxonomy" id="2547357"/>
    <lineage>
        <taxon>Viruses</taxon>
        <taxon>Riboviria</taxon>
        <taxon>Orthornavirae</taxon>
        <taxon>Duplornaviricota</taxon>
        <taxon>Resentoviricetes</taxon>
        <taxon>Reovirales</taxon>
        <taxon>Sedoreoviridae</taxon>
        <taxon>Orbivirus</taxon>
    </lineage>
</organism>
<keyword evidence="2" id="KW-0946">Virion</keyword>
<dbReference type="GO" id="GO:0019028">
    <property type="term" value="C:viral capsid"/>
    <property type="evidence" value="ECO:0007669"/>
    <property type="project" value="InterPro"/>
</dbReference>